<dbReference type="OrthoDB" id="2429120at2759"/>
<evidence type="ECO:0000313" key="1">
    <source>
        <dbReference type="EMBL" id="EPB86566.1"/>
    </source>
</evidence>
<dbReference type="AlphaFoldDB" id="S2J8V6"/>
<evidence type="ECO:0000313" key="2">
    <source>
        <dbReference type="Proteomes" id="UP000014254"/>
    </source>
</evidence>
<gene>
    <name evidence="1" type="ORF">HMPREF1544_06640</name>
</gene>
<accession>S2J8V6</accession>
<protein>
    <submittedName>
        <fullName evidence="1">Uncharacterized protein</fullName>
    </submittedName>
</protein>
<name>S2J8V6_MUCC1</name>
<dbReference type="eggNOG" id="ENOG502TARR">
    <property type="taxonomic scope" value="Eukaryota"/>
</dbReference>
<organism evidence="1 2">
    <name type="scientific">Mucor circinelloides f. circinelloides (strain 1006PhL)</name>
    <name type="common">Mucormycosis agent</name>
    <name type="synonym">Calyptromyces circinelloides</name>
    <dbReference type="NCBI Taxonomy" id="1220926"/>
    <lineage>
        <taxon>Eukaryota</taxon>
        <taxon>Fungi</taxon>
        <taxon>Fungi incertae sedis</taxon>
        <taxon>Mucoromycota</taxon>
        <taxon>Mucoromycotina</taxon>
        <taxon>Mucoromycetes</taxon>
        <taxon>Mucorales</taxon>
        <taxon>Mucorineae</taxon>
        <taxon>Mucoraceae</taxon>
        <taxon>Mucor</taxon>
    </lineage>
</organism>
<keyword evidence="2" id="KW-1185">Reference proteome</keyword>
<dbReference type="Proteomes" id="UP000014254">
    <property type="component" value="Unassembled WGS sequence"/>
</dbReference>
<dbReference type="EMBL" id="KE123986">
    <property type="protein sequence ID" value="EPB86566.1"/>
    <property type="molecule type" value="Genomic_DNA"/>
</dbReference>
<reference evidence="2" key="1">
    <citation type="submission" date="2013-05" db="EMBL/GenBank/DDBJ databases">
        <title>The Genome sequence of Mucor circinelloides f. circinelloides 1006PhL.</title>
        <authorList>
            <consortium name="The Broad Institute Genomics Platform"/>
            <person name="Cuomo C."/>
            <person name="Earl A."/>
            <person name="Findley K."/>
            <person name="Lee S.C."/>
            <person name="Walker B."/>
            <person name="Young S."/>
            <person name="Zeng Q."/>
            <person name="Gargeya S."/>
            <person name="Fitzgerald M."/>
            <person name="Haas B."/>
            <person name="Abouelleil A."/>
            <person name="Allen A.W."/>
            <person name="Alvarado L."/>
            <person name="Arachchi H.M."/>
            <person name="Berlin A.M."/>
            <person name="Chapman S.B."/>
            <person name="Gainer-Dewar J."/>
            <person name="Goldberg J."/>
            <person name="Griggs A."/>
            <person name="Gujja S."/>
            <person name="Hansen M."/>
            <person name="Howarth C."/>
            <person name="Imamovic A."/>
            <person name="Ireland A."/>
            <person name="Larimer J."/>
            <person name="McCowan C."/>
            <person name="Murphy C."/>
            <person name="Pearson M."/>
            <person name="Poon T.W."/>
            <person name="Priest M."/>
            <person name="Roberts A."/>
            <person name="Saif S."/>
            <person name="Shea T."/>
            <person name="Sisk P."/>
            <person name="Sykes S."/>
            <person name="Wortman J."/>
            <person name="Nusbaum C."/>
            <person name="Birren B."/>
        </authorList>
    </citation>
    <scope>NUCLEOTIDE SEQUENCE [LARGE SCALE GENOMIC DNA]</scope>
    <source>
        <strain evidence="2">1006PhL</strain>
    </source>
</reference>
<dbReference type="VEuPathDB" id="FungiDB:HMPREF1544_06640"/>
<proteinExistence type="predicted"/>
<sequence length="413" mass="46828">MTEFQKSYIIENASKPLFDGFLEQYSTSFKNWHSDATVSSADAFFYLWKARYSSASLKNLRATKKTKDVATAIFKRFNPEQATLTRVNDQGYFLRDRKPVSYDENSSKNSNVQQRAFTLTRPALEPCFIENVNVSVICHEFKRNAMIKESEEVVLELGEALALWNIFVIKPAVMDKNCALLSNNSIDIIAVKTVSAYVNHSMLINNVVERALQSKDIARLYIIKELHANPSSALANVLFLLLSRYYVGIAWDKMDEDMFAQTALHPFLDVIFPVGHELIRHGQFSYLYGSKEHKPDVRYSFNDFDVLVLEVKTPRSNLGDTEKLAWQLKHMLQRITNAGLSDAAVFGIVIQGFNGYVYKMIQPSAELSLLIHIDCFQLPSSIQSFAVCLETIAALSSLQSKVMEQISLLQEIA</sequence>
<dbReference type="InParanoid" id="S2J8V6"/>